<feature type="chain" id="PRO_5045964634" description="Low molecular weight antigen MTB12-like C-terminal domain-containing protein" evidence="3">
    <location>
        <begin position="35"/>
        <end position="155"/>
    </location>
</feature>
<evidence type="ECO:0000256" key="2">
    <source>
        <dbReference type="ARBA" id="ARBA00093774"/>
    </source>
</evidence>
<protein>
    <recommendedName>
        <fullName evidence="4">Low molecular weight antigen MTB12-like C-terminal domain-containing protein</fullName>
    </recommendedName>
</protein>
<sequence>MTSPNKAFARLAATAVALSAALVGAAGTVAPAVAAPLVAPLHAQAPGAGELTAKLRVAINTGAARSTRAAELESGDAGVATMDKIAGLLAVSPPSLRYSVINPSTSGDRLDAQLLITTEGYPDFTYDVSWKQIDGYWKLTRQAECSLASALALSC</sequence>
<feature type="signal peptide" evidence="3">
    <location>
        <begin position="1"/>
        <end position="34"/>
    </location>
</feature>
<dbReference type="Pfam" id="PF26580">
    <property type="entry name" value="Mtb12_C"/>
    <property type="match status" value="1"/>
</dbReference>
<name>A0ABV2XJA7_9NOCA</name>
<dbReference type="Proteomes" id="UP001550535">
    <property type="component" value="Unassembled WGS sequence"/>
</dbReference>
<evidence type="ECO:0000256" key="1">
    <source>
        <dbReference type="ARBA" id="ARBA00022729"/>
    </source>
</evidence>
<keyword evidence="6" id="KW-1185">Reference proteome</keyword>
<evidence type="ECO:0000313" key="5">
    <source>
        <dbReference type="EMBL" id="MEU2125987.1"/>
    </source>
</evidence>
<accession>A0ABV2XJA7</accession>
<evidence type="ECO:0000256" key="3">
    <source>
        <dbReference type="SAM" id="SignalP"/>
    </source>
</evidence>
<evidence type="ECO:0000313" key="6">
    <source>
        <dbReference type="Proteomes" id="UP001550535"/>
    </source>
</evidence>
<organism evidence="5 6">
    <name type="scientific">Nocardia niwae</name>
    <dbReference type="NCBI Taxonomy" id="626084"/>
    <lineage>
        <taxon>Bacteria</taxon>
        <taxon>Bacillati</taxon>
        <taxon>Actinomycetota</taxon>
        <taxon>Actinomycetes</taxon>
        <taxon>Mycobacteriales</taxon>
        <taxon>Nocardiaceae</taxon>
        <taxon>Nocardia</taxon>
    </lineage>
</organism>
<feature type="domain" description="Low molecular weight antigen MTB12-like C-terminal" evidence="4">
    <location>
        <begin position="45"/>
        <end position="153"/>
    </location>
</feature>
<comment type="similarity">
    <text evidence="2">Belongs to the MTB12 family.</text>
</comment>
<gene>
    <name evidence="5" type="ORF">ABZ507_29650</name>
</gene>
<dbReference type="RefSeq" id="WP_063021275.1">
    <property type="nucleotide sequence ID" value="NZ_JBEYBM010000015.1"/>
</dbReference>
<keyword evidence="1 3" id="KW-0732">Signal</keyword>
<dbReference type="InterPro" id="IPR058644">
    <property type="entry name" value="Mtb12-like_C"/>
</dbReference>
<comment type="caution">
    <text evidence="5">The sequence shown here is derived from an EMBL/GenBank/DDBJ whole genome shotgun (WGS) entry which is preliminary data.</text>
</comment>
<reference evidence="5 6" key="1">
    <citation type="submission" date="2024-06" db="EMBL/GenBank/DDBJ databases">
        <title>The Natural Products Discovery Center: Release of the First 8490 Sequenced Strains for Exploring Actinobacteria Biosynthetic Diversity.</title>
        <authorList>
            <person name="Kalkreuter E."/>
            <person name="Kautsar S.A."/>
            <person name="Yang D."/>
            <person name="Bader C.D."/>
            <person name="Teijaro C.N."/>
            <person name="Fluegel L."/>
            <person name="Davis C.M."/>
            <person name="Simpson J.R."/>
            <person name="Lauterbach L."/>
            <person name="Steele A.D."/>
            <person name="Gui C."/>
            <person name="Meng S."/>
            <person name="Li G."/>
            <person name="Viehrig K."/>
            <person name="Ye F."/>
            <person name="Su P."/>
            <person name="Kiefer A.F."/>
            <person name="Nichols A."/>
            <person name="Cepeda A.J."/>
            <person name="Yan W."/>
            <person name="Fan B."/>
            <person name="Jiang Y."/>
            <person name="Adhikari A."/>
            <person name="Zheng C.-J."/>
            <person name="Schuster L."/>
            <person name="Cowan T.M."/>
            <person name="Smanski M.J."/>
            <person name="Chevrette M.G."/>
            <person name="De Carvalho L.P.S."/>
            <person name="Shen B."/>
        </authorList>
    </citation>
    <scope>NUCLEOTIDE SEQUENCE [LARGE SCALE GENOMIC DNA]</scope>
    <source>
        <strain evidence="5 6">NPDC019434</strain>
    </source>
</reference>
<proteinExistence type="inferred from homology"/>
<evidence type="ECO:0000259" key="4">
    <source>
        <dbReference type="Pfam" id="PF26580"/>
    </source>
</evidence>
<dbReference type="EMBL" id="JBEYBR010000110">
    <property type="protein sequence ID" value="MEU2125987.1"/>
    <property type="molecule type" value="Genomic_DNA"/>
</dbReference>